<dbReference type="Pfam" id="PF00512">
    <property type="entry name" value="HisKA"/>
    <property type="match status" value="1"/>
</dbReference>
<comment type="catalytic activity">
    <reaction evidence="1">
        <text>ATP + protein L-histidine = ADP + protein N-phospho-L-histidine.</text>
        <dbReference type="EC" id="2.7.13.3"/>
    </reaction>
</comment>
<organism evidence="14 15">
    <name type="scientific">Amycolatopsis samaneae</name>
    <dbReference type="NCBI Taxonomy" id="664691"/>
    <lineage>
        <taxon>Bacteria</taxon>
        <taxon>Bacillati</taxon>
        <taxon>Actinomycetota</taxon>
        <taxon>Actinomycetes</taxon>
        <taxon>Pseudonocardiales</taxon>
        <taxon>Pseudonocardiaceae</taxon>
        <taxon>Amycolatopsis</taxon>
    </lineage>
</organism>
<evidence type="ECO:0000256" key="7">
    <source>
        <dbReference type="ARBA" id="ARBA00022777"/>
    </source>
</evidence>
<evidence type="ECO:0000259" key="13">
    <source>
        <dbReference type="PROSITE" id="PS50885"/>
    </source>
</evidence>
<comment type="caution">
    <text evidence="14">The sequence shown here is derived from an EMBL/GenBank/DDBJ whole genome shotgun (WGS) entry which is preliminary data.</text>
</comment>
<evidence type="ECO:0000313" key="14">
    <source>
        <dbReference type="EMBL" id="MFD2464850.1"/>
    </source>
</evidence>
<dbReference type="SMART" id="SM00304">
    <property type="entry name" value="HAMP"/>
    <property type="match status" value="1"/>
</dbReference>
<evidence type="ECO:0000313" key="15">
    <source>
        <dbReference type="Proteomes" id="UP001597419"/>
    </source>
</evidence>
<keyword evidence="4" id="KW-0597">Phosphoprotein</keyword>
<dbReference type="EMBL" id="JBHUKU010000028">
    <property type="protein sequence ID" value="MFD2464850.1"/>
    <property type="molecule type" value="Genomic_DNA"/>
</dbReference>
<dbReference type="Pfam" id="PF02518">
    <property type="entry name" value="HATPase_c"/>
    <property type="match status" value="1"/>
</dbReference>
<dbReference type="InterPro" id="IPR004358">
    <property type="entry name" value="Sig_transdc_His_kin-like_C"/>
</dbReference>
<name>A0ABW5GV81_9PSEU</name>
<keyword evidence="9" id="KW-0902">Two-component regulatory system</keyword>
<dbReference type="CDD" id="cd00075">
    <property type="entry name" value="HATPase"/>
    <property type="match status" value="1"/>
</dbReference>
<keyword evidence="15" id="KW-1185">Reference proteome</keyword>
<dbReference type="InterPro" id="IPR005467">
    <property type="entry name" value="His_kinase_dom"/>
</dbReference>
<dbReference type="PROSITE" id="PS50109">
    <property type="entry name" value="HIS_KIN"/>
    <property type="match status" value="1"/>
</dbReference>
<evidence type="ECO:0000256" key="11">
    <source>
        <dbReference type="SAM" id="MobiDB-lite"/>
    </source>
</evidence>
<dbReference type="SMART" id="SM00387">
    <property type="entry name" value="HATPase_c"/>
    <property type="match status" value="1"/>
</dbReference>
<dbReference type="SMART" id="SM00388">
    <property type="entry name" value="HisKA"/>
    <property type="match status" value="1"/>
</dbReference>
<dbReference type="PANTHER" id="PTHR45436:SF5">
    <property type="entry name" value="SENSOR HISTIDINE KINASE TRCS"/>
    <property type="match status" value="1"/>
</dbReference>
<feature type="domain" description="Histidine kinase" evidence="12">
    <location>
        <begin position="260"/>
        <end position="493"/>
    </location>
</feature>
<evidence type="ECO:0000259" key="12">
    <source>
        <dbReference type="PROSITE" id="PS50109"/>
    </source>
</evidence>
<dbReference type="InterPro" id="IPR036890">
    <property type="entry name" value="HATPase_C_sf"/>
</dbReference>
<dbReference type="GO" id="GO:0016301">
    <property type="term" value="F:kinase activity"/>
    <property type="evidence" value="ECO:0007669"/>
    <property type="project" value="UniProtKB-KW"/>
</dbReference>
<dbReference type="InterPro" id="IPR050428">
    <property type="entry name" value="TCS_sensor_his_kinase"/>
</dbReference>
<evidence type="ECO:0000256" key="8">
    <source>
        <dbReference type="ARBA" id="ARBA00022989"/>
    </source>
</evidence>
<proteinExistence type="predicted"/>
<keyword evidence="8" id="KW-1133">Transmembrane helix</keyword>
<comment type="subcellular location">
    <subcellularLocation>
        <location evidence="2">Cell membrane</location>
    </subcellularLocation>
</comment>
<dbReference type="InterPro" id="IPR003660">
    <property type="entry name" value="HAMP_dom"/>
</dbReference>
<accession>A0ABW5GV81</accession>
<feature type="domain" description="HAMP" evidence="13">
    <location>
        <begin position="192"/>
        <end position="245"/>
    </location>
</feature>
<dbReference type="Gene3D" id="6.10.340.10">
    <property type="match status" value="1"/>
</dbReference>
<protein>
    <recommendedName>
        <fullName evidence="3">histidine kinase</fullName>
        <ecNumber evidence="3">2.7.13.3</ecNumber>
    </recommendedName>
</protein>
<dbReference type="SUPFAM" id="SSF55874">
    <property type="entry name" value="ATPase domain of HSP90 chaperone/DNA topoisomerase II/histidine kinase"/>
    <property type="match status" value="1"/>
</dbReference>
<dbReference type="PROSITE" id="PS50885">
    <property type="entry name" value="HAMP"/>
    <property type="match status" value="1"/>
</dbReference>
<dbReference type="PRINTS" id="PR00344">
    <property type="entry name" value="BCTRLSENSOR"/>
</dbReference>
<evidence type="ECO:0000256" key="9">
    <source>
        <dbReference type="ARBA" id="ARBA00023012"/>
    </source>
</evidence>
<dbReference type="InterPro" id="IPR036097">
    <property type="entry name" value="HisK_dim/P_sf"/>
</dbReference>
<dbReference type="CDD" id="cd00082">
    <property type="entry name" value="HisKA"/>
    <property type="match status" value="1"/>
</dbReference>
<evidence type="ECO:0000256" key="3">
    <source>
        <dbReference type="ARBA" id="ARBA00012438"/>
    </source>
</evidence>
<dbReference type="Pfam" id="PF00672">
    <property type="entry name" value="HAMP"/>
    <property type="match status" value="1"/>
</dbReference>
<evidence type="ECO:0000256" key="6">
    <source>
        <dbReference type="ARBA" id="ARBA00022692"/>
    </source>
</evidence>
<feature type="region of interest" description="Disordered" evidence="11">
    <location>
        <begin position="400"/>
        <end position="419"/>
    </location>
</feature>
<evidence type="ECO:0000256" key="1">
    <source>
        <dbReference type="ARBA" id="ARBA00000085"/>
    </source>
</evidence>
<reference evidence="15" key="1">
    <citation type="journal article" date="2019" name="Int. J. Syst. Evol. Microbiol.">
        <title>The Global Catalogue of Microorganisms (GCM) 10K type strain sequencing project: providing services to taxonomists for standard genome sequencing and annotation.</title>
        <authorList>
            <consortium name="The Broad Institute Genomics Platform"/>
            <consortium name="The Broad Institute Genome Sequencing Center for Infectious Disease"/>
            <person name="Wu L."/>
            <person name="Ma J."/>
        </authorList>
    </citation>
    <scope>NUCLEOTIDE SEQUENCE [LARGE SCALE GENOMIC DNA]</scope>
    <source>
        <strain evidence="15">CGMCC 4.7643</strain>
    </source>
</reference>
<keyword evidence="7 14" id="KW-0418">Kinase</keyword>
<gene>
    <name evidence="14" type="ORF">ACFSYJ_39965</name>
</gene>
<dbReference type="InterPro" id="IPR003594">
    <property type="entry name" value="HATPase_dom"/>
</dbReference>
<evidence type="ECO:0000256" key="2">
    <source>
        <dbReference type="ARBA" id="ARBA00004236"/>
    </source>
</evidence>
<sequence length="493" mass="53465">MTRRRRWTLRTRLLLALLALTAIGLAAFGTLTVTLLDRAQLERIDSQLAAMADNLASPDRPPPRPPVELNAADRLPTDFRVFFFQTAGELTDQVGVTSGMSSVPELPPMDTASVRQRAGAAVTVPDRDGSGEWRLRTVVQAPTPAQPRGGTAAVALSLDTVNATTGRLRTIELAAGSVLLVIIGLTATWLVRLGLRPLTRIEHTAKAIADGELDRRVTEDDRDTEVGRLGAAFNVMLTRISSAMKQREQSEDRLRRFVGDASHELRTPLTSIRGFAELYRKGGAETEADVARLMRRIESEATRMGLLVDDLLLLAKLDEERALDFAEVDLAVLAEDVVLDARARAPEREISLHRPEKPVRVLGDEHRLRQVVTNLVGNALVHTPATAAIHVSVGTGLARRRSREPAAEAGGQPPKPSSVRAVFEVRDEGPGIPLADAARVFDRFYRVDRARSRGGTGLGLAITAAILEAHNGRIQLCTAPGEGTTFRVMLAPA</sequence>
<dbReference type="InterPro" id="IPR003661">
    <property type="entry name" value="HisK_dim/P_dom"/>
</dbReference>
<dbReference type="SUPFAM" id="SSF158472">
    <property type="entry name" value="HAMP domain-like"/>
    <property type="match status" value="1"/>
</dbReference>
<keyword evidence="6" id="KW-0812">Transmembrane</keyword>
<evidence type="ECO:0000256" key="5">
    <source>
        <dbReference type="ARBA" id="ARBA00022679"/>
    </source>
</evidence>
<dbReference type="Gene3D" id="1.10.287.130">
    <property type="match status" value="1"/>
</dbReference>
<evidence type="ECO:0000256" key="4">
    <source>
        <dbReference type="ARBA" id="ARBA00022553"/>
    </source>
</evidence>
<keyword evidence="10" id="KW-0472">Membrane</keyword>
<dbReference type="CDD" id="cd06225">
    <property type="entry name" value="HAMP"/>
    <property type="match status" value="1"/>
</dbReference>
<keyword evidence="5" id="KW-0808">Transferase</keyword>
<dbReference type="RefSeq" id="WP_345399680.1">
    <property type="nucleotide sequence ID" value="NZ_BAABHG010000010.1"/>
</dbReference>
<dbReference type="SUPFAM" id="SSF47384">
    <property type="entry name" value="Homodimeric domain of signal transducing histidine kinase"/>
    <property type="match status" value="1"/>
</dbReference>
<evidence type="ECO:0000256" key="10">
    <source>
        <dbReference type="ARBA" id="ARBA00023136"/>
    </source>
</evidence>
<dbReference type="Gene3D" id="3.30.565.10">
    <property type="entry name" value="Histidine kinase-like ATPase, C-terminal domain"/>
    <property type="match status" value="1"/>
</dbReference>
<dbReference type="PANTHER" id="PTHR45436">
    <property type="entry name" value="SENSOR HISTIDINE KINASE YKOH"/>
    <property type="match status" value="1"/>
</dbReference>
<dbReference type="EC" id="2.7.13.3" evidence="3"/>
<dbReference type="Proteomes" id="UP001597419">
    <property type="component" value="Unassembled WGS sequence"/>
</dbReference>